<evidence type="ECO:0000313" key="4">
    <source>
        <dbReference type="EMBL" id="TRB74763.1"/>
    </source>
</evidence>
<dbReference type="KEGG" id="mhaq:WC39_10890"/>
<keyword evidence="1" id="KW-0175">Coiled coil</keyword>
<dbReference type="AlphaFoldDB" id="A0A249A1N2"/>
<organism evidence="4 6">
    <name type="scientific">Mannheimia haemolytica</name>
    <name type="common">Pasteurella haemolytica</name>
    <dbReference type="NCBI Taxonomy" id="75985"/>
    <lineage>
        <taxon>Bacteria</taxon>
        <taxon>Pseudomonadati</taxon>
        <taxon>Pseudomonadota</taxon>
        <taxon>Gammaproteobacteria</taxon>
        <taxon>Pasteurellales</taxon>
        <taxon>Pasteurellaceae</taxon>
        <taxon>Mannheimia</taxon>
    </lineage>
</organism>
<dbReference type="Proteomes" id="UP000254031">
    <property type="component" value="Unassembled WGS sequence"/>
</dbReference>
<dbReference type="Proteomes" id="UP000315164">
    <property type="component" value="Unassembled WGS sequence"/>
</dbReference>
<evidence type="ECO:0000256" key="1">
    <source>
        <dbReference type="SAM" id="Coils"/>
    </source>
</evidence>
<evidence type="ECO:0000313" key="2">
    <source>
        <dbReference type="EMBL" id="STY67237.1"/>
    </source>
</evidence>
<accession>A0A249A1N2</accession>
<dbReference type="GeneID" id="67369883"/>
<evidence type="ECO:0000313" key="3">
    <source>
        <dbReference type="EMBL" id="TRB37384.1"/>
    </source>
</evidence>
<sequence length="95" mass="11537">MNKNEFFKKYHLEGSLAILDLDANDDQSQFCYQALLEYRELPLDTFLAEYSDDEDMTESEFIELMLDELEWIIRRAKNAKRFVKKRQKTMREEIM</sequence>
<dbReference type="EMBL" id="UGPL01000006">
    <property type="protein sequence ID" value="STY67237.1"/>
    <property type="molecule type" value="Genomic_DNA"/>
</dbReference>
<dbReference type="KEGG" id="mhay:VK67_10895"/>
<dbReference type="EMBL" id="VAJB01000010">
    <property type="protein sequence ID" value="TRB74763.1"/>
    <property type="molecule type" value="Genomic_DNA"/>
</dbReference>
<dbReference type="Proteomes" id="UP000318394">
    <property type="component" value="Unassembled WGS sequence"/>
</dbReference>
<protein>
    <submittedName>
        <fullName evidence="4">Uncharacterized protein</fullName>
    </submittedName>
</protein>
<dbReference type="EMBL" id="VAJI01000013">
    <property type="protein sequence ID" value="TRB37384.1"/>
    <property type="molecule type" value="Genomic_DNA"/>
</dbReference>
<dbReference type="OrthoDB" id="5690176at2"/>
<name>A0A249A1N2_MANHA</name>
<gene>
    <name evidence="4" type="ORF">FEA53_06565</name>
    <name evidence="3" type="ORF">FEB89_07710</name>
    <name evidence="2" type="ORF">NCTC9380_02588</name>
</gene>
<evidence type="ECO:0000313" key="7">
    <source>
        <dbReference type="Proteomes" id="UP000318394"/>
    </source>
</evidence>
<reference evidence="6 7" key="2">
    <citation type="journal article" date="2019" name="Vet. Microbiol.">
        <title>Genetic characterization of susceptible and multi-drug resistant Mannheimia haemolytica isolated from high-risk stocker calves prior to and after antimicrobial metaphylaxis.</title>
        <authorList>
            <person name="Snyder E.R."/>
            <person name="Alvarez-Narvaez S."/>
            <person name="Credille B.C."/>
        </authorList>
    </citation>
    <scope>NUCLEOTIDE SEQUENCE [LARGE SCALE GENOMIC DNA]</scope>
    <source>
        <strain evidence="4 6">UGA-R5-128-1</strain>
        <strain evidence="3 7">UGA-R7-163-1</strain>
    </source>
</reference>
<dbReference type="RefSeq" id="WP_006249672.1">
    <property type="nucleotide sequence ID" value="NZ_CP011098.1"/>
</dbReference>
<proteinExistence type="predicted"/>
<evidence type="ECO:0000313" key="5">
    <source>
        <dbReference type="Proteomes" id="UP000254031"/>
    </source>
</evidence>
<keyword evidence="7" id="KW-1185">Reference proteome</keyword>
<reference evidence="2 5" key="1">
    <citation type="submission" date="2018-06" db="EMBL/GenBank/DDBJ databases">
        <authorList>
            <consortium name="Pathogen Informatics"/>
            <person name="Doyle S."/>
        </authorList>
    </citation>
    <scope>NUCLEOTIDE SEQUENCE [LARGE SCALE GENOMIC DNA]</scope>
    <source>
        <strain evidence="2 5">NCTC9380</strain>
    </source>
</reference>
<evidence type="ECO:0000313" key="6">
    <source>
        <dbReference type="Proteomes" id="UP000315164"/>
    </source>
</evidence>
<feature type="coiled-coil region" evidence="1">
    <location>
        <begin position="66"/>
        <end position="93"/>
    </location>
</feature>